<evidence type="ECO:0000256" key="3">
    <source>
        <dbReference type="ARBA" id="ARBA00022723"/>
    </source>
</evidence>
<accession>A0A914W4N1</accession>
<dbReference type="WBParaSite" id="PSAMB.scaffold3129size19562.g20460.t3">
    <property type="protein sequence ID" value="PSAMB.scaffold3129size19562.g20460.t3"/>
    <property type="gene ID" value="PSAMB.scaffold3129size19562.g20460"/>
</dbReference>
<dbReference type="SUPFAM" id="SSF57850">
    <property type="entry name" value="RING/U-box"/>
    <property type="match status" value="1"/>
</dbReference>
<dbReference type="Gene3D" id="3.30.40.10">
    <property type="entry name" value="Zinc/RING finger domain, C3HC4 (zinc finger)"/>
    <property type="match status" value="1"/>
</dbReference>
<keyword evidence="2 10" id="KW-0812">Transmembrane</keyword>
<evidence type="ECO:0000256" key="4">
    <source>
        <dbReference type="ARBA" id="ARBA00022771"/>
    </source>
</evidence>
<dbReference type="PANTHER" id="PTHR46539:SF23">
    <property type="entry name" value="RING-TYPE DOMAIN-CONTAINING PROTEIN"/>
    <property type="match status" value="1"/>
</dbReference>
<protein>
    <submittedName>
        <fullName evidence="13">RING-type domain-containing protein</fullName>
    </submittedName>
</protein>
<feature type="region of interest" description="Disordered" evidence="9">
    <location>
        <begin position="15"/>
        <end position="43"/>
    </location>
</feature>
<feature type="compositionally biased region" description="Low complexity" evidence="9">
    <location>
        <begin position="756"/>
        <end position="778"/>
    </location>
</feature>
<feature type="region of interest" description="Disordered" evidence="9">
    <location>
        <begin position="552"/>
        <end position="616"/>
    </location>
</feature>
<organism evidence="12 13">
    <name type="scientific">Plectus sambesii</name>
    <dbReference type="NCBI Taxonomy" id="2011161"/>
    <lineage>
        <taxon>Eukaryota</taxon>
        <taxon>Metazoa</taxon>
        <taxon>Ecdysozoa</taxon>
        <taxon>Nematoda</taxon>
        <taxon>Chromadorea</taxon>
        <taxon>Plectida</taxon>
        <taxon>Plectina</taxon>
        <taxon>Plectoidea</taxon>
        <taxon>Plectidae</taxon>
        <taxon>Plectus</taxon>
    </lineage>
</organism>
<evidence type="ECO:0000313" key="12">
    <source>
        <dbReference type="Proteomes" id="UP000887566"/>
    </source>
</evidence>
<keyword evidence="3" id="KW-0479">Metal-binding</keyword>
<dbReference type="Proteomes" id="UP000887566">
    <property type="component" value="Unplaced"/>
</dbReference>
<name>A0A914W4N1_9BILA</name>
<sequence length="825" mass="89434">MDEKVISVLPRAGCRRRRRTKQRRAKQRRRRRAERPDQLNVRSVGRRPCPSAYLCPSIASRVSGGRRPQSAISTWVDSDHIDGGMRGLLVAVVVAVHRLATVVDAEAGDFDTLSCSGDQISFSGFVTQRNPSNRPSAEASKAPVNVIYLPSGALLQTVPAVCNDPNLRDGVVDSIDNKKTNFEIFTYYDPSVQCGPKSDNRNIFTYYDPSVQCGPKSDNRNVYHRLASLFAGPKEMDTKIYFLIYDDQVQQRATANVYFGENESNANIEGRADNVYFFFLLRKPLEGALDPLLPTDANESRALSAGNQTVLNSYLANGAPCRLITRSAVNDNTDSDALRSFSKTSVLFVSVSFIILMVISLAWLVFYYVQRFRYAHAKDRLARRLFNAAKKALARIPTRPLRQGDKELEADCPVCIDPYRCGDIVRVLPCRHVFHKTCVDPWLLEHRTCPMCKSDILKAFGYNFGPMEDSRGQGAADDHASADGQSTDGSEGSAAESYSAYPFPLATDSDTHDPFSFTPTGSPQMVQQVLHSNNAQGFAIIPLTVHSATLQSTRASNSPGPNLRPASMGNLAGQRGSDDSSLNDALPSVAAHSATAQHHSAQVHHPPVHSSSSSSCNAMVLSADSSSSSDETAADPFKIPLTKAMPPDAQGTHVTLSLTSPVGDRLTRNSKASATVRTTGPPVFDTGVSLSNSSFPLRKPSREVVNLVHVRSRSLTQDAAPVLGAGGGGDDDEDAVRPQFGTAASFDHGVADALERASSNASTSTRRTSAGRPATAATFRRKSTAAPKRPPDESASETKGKRNRRSQKYHSDENDAPDLGSLESL</sequence>
<feature type="region of interest" description="Disordered" evidence="9">
    <location>
        <begin position="755"/>
        <end position="825"/>
    </location>
</feature>
<feature type="compositionally biased region" description="Basic and acidic residues" evidence="9">
    <location>
        <begin position="789"/>
        <end position="800"/>
    </location>
</feature>
<dbReference type="GO" id="GO:0016020">
    <property type="term" value="C:membrane"/>
    <property type="evidence" value="ECO:0007669"/>
    <property type="project" value="UniProtKB-SubCell"/>
</dbReference>
<evidence type="ECO:0000256" key="10">
    <source>
        <dbReference type="SAM" id="Phobius"/>
    </source>
</evidence>
<dbReference type="GO" id="GO:0008270">
    <property type="term" value="F:zinc ion binding"/>
    <property type="evidence" value="ECO:0007669"/>
    <property type="project" value="UniProtKB-KW"/>
</dbReference>
<keyword evidence="7 10" id="KW-0472">Membrane</keyword>
<dbReference type="AlphaFoldDB" id="A0A914W4N1"/>
<feature type="transmembrane region" description="Helical" evidence="10">
    <location>
        <begin position="346"/>
        <end position="369"/>
    </location>
</feature>
<keyword evidence="12" id="KW-1185">Reference proteome</keyword>
<comment type="subcellular location">
    <subcellularLocation>
        <location evidence="1">Membrane</location>
    </subcellularLocation>
</comment>
<dbReference type="SMART" id="SM00184">
    <property type="entry name" value="RING"/>
    <property type="match status" value="1"/>
</dbReference>
<keyword evidence="4 8" id="KW-0863">Zinc-finger</keyword>
<evidence type="ECO:0000256" key="9">
    <source>
        <dbReference type="SAM" id="MobiDB-lite"/>
    </source>
</evidence>
<reference evidence="13" key="1">
    <citation type="submission" date="2022-11" db="UniProtKB">
        <authorList>
            <consortium name="WormBaseParasite"/>
        </authorList>
    </citation>
    <scope>IDENTIFICATION</scope>
</reference>
<evidence type="ECO:0000256" key="8">
    <source>
        <dbReference type="PROSITE-ProRule" id="PRU00175"/>
    </source>
</evidence>
<dbReference type="InterPro" id="IPR013083">
    <property type="entry name" value="Znf_RING/FYVE/PHD"/>
</dbReference>
<keyword evidence="5" id="KW-0862">Zinc</keyword>
<dbReference type="FunFam" id="3.30.40.10:FF:000009">
    <property type="entry name" value="E3 ubiquitin-protein ligase RNF130"/>
    <property type="match status" value="1"/>
</dbReference>
<evidence type="ECO:0000259" key="11">
    <source>
        <dbReference type="PROSITE" id="PS50089"/>
    </source>
</evidence>
<dbReference type="InterPro" id="IPR001841">
    <property type="entry name" value="Znf_RING"/>
</dbReference>
<feature type="compositionally biased region" description="Basic residues" evidence="9">
    <location>
        <begin position="15"/>
        <end position="33"/>
    </location>
</feature>
<evidence type="ECO:0000256" key="2">
    <source>
        <dbReference type="ARBA" id="ARBA00022692"/>
    </source>
</evidence>
<dbReference type="CDD" id="cd16668">
    <property type="entry name" value="RING-H2_RNF130-like"/>
    <property type="match status" value="1"/>
</dbReference>
<evidence type="ECO:0000256" key="6">
    <source>
        <dbReference type="ARBA" id="ARBA00022989"/>
    </source>
</evidence>
<dbReference type="PROSITE" id="PS50089">
    <property type="entry name" value="ZF_RING_2"/>
    <property type="match status" value="1"/>
</dbReference>
<evidence type="ECO:0000256" key="1">
    <source>
        <dbReference type="ARBA" id="ARBA00004370"/>
    </source>
</evidence>
<dbReference type="Pfam" id="PF13639">
    <property type="entry name" value="zf-RING_2"/>
    <property type="match status" value="1"/>
</dbReference>
<feature type="region of interest" description="Disordered" evidence="9">
    <location>
        <begin position="470"/>
        <end position="496"/>
    </location>
</feature>
<proteinExistence type="predicted"/>
<dbReference type="PANTHER" id="PTHR46539">
    <property type="entry name" value="E3 UBIQUITIN-PROTEIN LIGASE ATL42"/>
    <property type="match status" value="1"/>
</dbReference>
<evidence type="ECO:0000313" key="13">
    <source>
        <dbReference type="WBParaSite" id="PSAMB.scaffold3129size19562.g20460.t3"/>
    </source>
</evidence>
<feature type="compositionally biased region" description="Basic and acidic residues" evidence="9">
    <location>
        <begin position="470"/>
        <end position="481"/>
    </location>
</feature>
<evidence type="ECO:0000256" key="5">
    <source>
        <dbReference type="ARBA" id="ARBA00022833"/>
    </source>
</evidence>
<evidence type="ECO:0000256" key="7">
    <source>
        <dbReference type="ARBA" id="ARBA00023136"/>
    </source>
</evidence>
<keyword evidence="6 10" id="KW-1133">Transmembrane helix</keyword>
<feature type="domain" description="RING-type" evidence="11">
    <location>
        <begin position="412"/>
        <end position="453"/>
    </location>
</feature>
<feature type="compositionally biased region" description="Low complexity" evidence="9">
    <location>
        <begin position="588"/>
        <end position="615"/>
    </location>
</feature>